<dbReference type="PRINTS" id="PR00714">
    <property type="entry name" value="MAN6PISMRASE"/>
</dbReference>
<comment type="cofactor">
    <cofactor evidence="11">
        <name>Zn(2+)</name>
        <dbReference type="ChEBI" id="CHEBI:29105"/>
    </cofactor>
    <text evidence="11">Binds 1 zinc ion per subunit.</text>
</comment>
<evidence type="ECO:0000259" key="13">
    <source>
        <dbReference type="Pfam" id="PF20511"/>
    </source>
</evidence>
<dbReference type="CDD" id="cd07011">
    <property type="entry name" value="cupin_PMI_type_I_N"/>
    <property type="match status" value="1"/>
</dbReference>
<feature type="binding site" evidence="11">
    <location>
        <position position="122"/>
    </location>
    <ligand>
        <name>Zn(2+)</name>
        <dbReference type="ChEBI" id="CHEBI:29105"/>
    </ligand>
</feature>
<dbReference type="AlphaFoldDB" id="A0A6M2DFI1"/>
<feature type="domain" description="Phosphomannose isomerase type I helical insertion" evidence="14">
    <location>
        <begin position="169"/>
        <end position="232"/>
    </location>
</feature>
<keyword evidence="5 11" id="KW-0479">Metal-binding</keyword>
<dbReference type="InterPro" id="IPR046458">
    <property type="entry name" value="PMI_typeI_hel"/>
</dbReference>
<dbReference type="PIRSF" id="PIRSF001480">
    <property type="entry name" value="Mannose-6-phosphate_isomerase"/>
    <property type="match status" value="1"/>
</dbReference>
<dbReference type="Gene3D" id="2.60.120.10">
    <property type="entry name" value="Jelly Rolls"/>
    <property type="match status" value="2"/>
</dbReference>
<dbReference type="UniPathway" id="UPA00126">
    <property type="reaction ID" value="UER00423"/>
</dbReference>
<dbReference type="GO" id="GO:0004476">
    <property type="term" value="F:mannose-6-phosphate isomerase activity"/>
    <property type="evidence" value="ECO:0007669"/>
    <property type="project" value="UniProtKB-EC"/>
</dbReference>
<dbReference type="GO" id="GO:0008270">
    <property type="term" value="F:zinc ion binding"/>
    <property type="evidence" value="ECO:0007669"/>
    <property type="project" value="InterPro"/>
</dbReference>
<evidence type="ECO:0000256" key="7">
    <source>
        <dbReference type="ARBA" id="ARBA00023235"/>
    </source>
</evidence>
<evidence type="ECO:0000313" key="15">
    <source>
        <dbReference type="EMBL" id="NOV44564.1"/>
    </source>
</evidence>
<evidence type="ECO:0000256" key="8">
    <source>
        <dbReference type="ARBA" id="ARBA00029741"/>
    </source>
</evidence>
<sequence>MNIFELKGKIHNYEWGQIGEKSKITQLLKHNDPKFEIDKIKPYAELWMGTHPSGEAIIKESNEGLSKWIQSNDSSNGQLSFLFKVLSINKALSIQSHPNKEEAEILHASRPDIYKDPNHKPELAIALTKFKAMCGFRPYKQIQTFIRILPELETLIGDKYTKEFLLSPSNKTLKSCFEALMKSKETDLIQCLKDMENRMLNQTINNNVHKELFLDLKQQFPNDVGILCIYFLNVLYLEPGEAIYLGPNIPHAYIHGDCVECMACSDNVIRAGLTPKFKDVDTLIKTLDYAGYEAKDLLFKPKQVNKYIQIYQPPVPDFSVAKILVPAGTQEKVKCSFDSHSIIIVISGTAKSNIGDLSKGAIVFVAKNEDFYLENESNEEIVIYQAMSNY</sequence>
<dbReference type="InterPro" id="IPR011051">
    <property type="entry name" value="RmlC_Cupin_sf"/>
</dbReference>
<dbReference type="GO" id="GO:0009298">
    <property type="term" value="P:GDP-mannose biosynthetic process"/>
    <property type="evidence" value="ECO:0007669"/>
    <property type="project" value="UniProtKB-UniPathway"/>
</dbReference>
<name>A0A6M2DFI1_XENCH</name>
<dbReference type="GO" id="GO:0005829">
    <property type="term" value="C:cytosol"/>
    <property type="evidence" value="ECO:0007669"/>
    <property type="project" value="TreeGrafter"/>
</dbReference>
<evidence type="ECO:0000256" key="5">
    <source>
        <dbReference type="ARBA" id="ARBA00022723"/>
    </source>
</evidence>
<dbReference type="PROSITE" id="PS00965">
    <property type="entry name" value="PMI_I_1"/>
    <property type="match status" value="1"/>
</dbReference>
<keyword evidence="7 15" id="KW-0413">Isomerase</keyword>
<protein>
    <recommendedName>
        <fullName evidence="4">mannose-6-phosphate isomerase</fullName>
        <ecNumber evidence="4">5.3.1.8</ecNumber>
    </recommendedName>
    <alternativeName>
        <fullName evidence="8">Phosphohexomutase</fullName>
    </alternativeName>
    <alternativeName>
        <fullName evidence="9">Phosphomannose isomerase</fullName>
    </alternativeName>
</protein>
<feature type="binding site" evidence="11">
    <location>
        <position position="251"/>
    </location>
    <ligand>
        <name>Zn(2+)</name>
        <dbReference type="ChEBI" id="CHEBI:29105"/>
    </ligand>
</feature>
<evidence type="ECO:0000256" key="11">
    <source>
        <dbReference type="PIRSR" id="PIRSR001480-2"/>
    </source>
</evidence>
<evidence type="ECO:0000256" key="1">
    <source>
        <dbReference type="ARBA" id="ARBA00000757"/>
    </source>
</evidence>
<evidence type="ECO:0000259" key="14">
    <source>
        <dbReference type="Pfam" id="PF20512"/>
    </source>
</evidence>
<evidence type="ECO:0000256" key="10">
    <source>
        <dbReference type="PIRSR" id="PIRSR001480-1"/>
    </source>
</evidence>
<accession>A0A6M2DFI1</accession>
<feature type="binding site" evidence="11">
    <location>
        <position position="97"/>
    </location>
    <ligand>
        <name>Zn(2+)</name>
        <dbReference type="ChEBI" id="CHEBI:29105"/>
    </ligand>
</feature>
<dbReference type="InterPro" id="IPR016305">
    <property type="entry name" value="Mannose-6-P_Isomerase"/>
</dbReference>
<dbReference type="Gene3D" id="1.10.441.10">
    <property type="entry name" value="Phosphomannose Isomerase, domain 2"/>
    <property type="match status" value="1"/>
</dbReference>
<feature type="binding site" evidence="11">
    <location>
        <position position="95"/>
    </location>
    <ligand>
        <name>Zn(2+)</name>
        <dbReference type="ChEBI" id="CHEBI:29105"/>
    </ligand>
</feature>
<dbReference type="InterPro" id="IPR046457">
    <property type="entry name" value="PMI_typeI_cat"/>
</dbReference>
<feature type="active site" evidence="10">
    <location>
        <position position="270"/>
    </location>
</feature>
<dbReference type="FunFam" id="2.60.120.10:FF:000044">
    <property type="entry name" value="Mannose-6-phosphate isomerase"/>
    <property type="match status" value="1"/>
</dbReference>
<dbReference type="SUPFAM" id="SSF51182">
    <property type="entry name" value="RmlC-like cupins"/>
    <property type="match status" value="1"/>
</dbReference>
<evidence type="ECO:0000256" key="3">
    <source>
        <dbReference type="ARBA" id="ARBA00010772"/>
    </source>
</evidence>
<feature type="domain" description="Phosphomannose isomerase type I catalytic" evidence="13">
    <location>
        <begin position="3"/>
        <end position="138"/>
    </location>
</feature>
<comment type="catalytic activity">
    <reaction evidence="1">
        <text>D-mannose 6-phosphate = D-fructose 6-phosphate</text>
        <dbReference type="Rhea" id="RHEA:12356"/>
        <dbReference type="ChEBI" id="CHEBI:58735"/>
        <dbReference type="ChEBI" id="CHEBI:61527"/>
        <dbReference type="EC" id="5.3.1.8"/>
    </reaction>
</comment>
<dbReference type="EMBL" id="GIIL01000838">
    <property type="protein sequence ID" value="NOV44564.1"/>
    <property type="molecule type" value="Transcribed_RNA"/>
</dbReference>
<evidence type="ECO:0000256" key="9">
    <source>
        <dbReference type="ARBA" id="ARBA00030762"/>
    </source>
</evidence>
<organism evidence="15">
    <name type="scientific">Xenopsylla cheopis</name>
    <name type="common">Oriental rat flea</name>
    <name type="synonym">Pulex cheopis</name>
    <dbReference type="NCBI Taxonomy" id="163159"/>
    <lineage>
        <taxon>Eukaryota</taxon>
        <taxon>Metazoa</taxon>
        <taxon>Ecdysozoa</taxon>
        <taxon>Arthropoda</taxon>
        <taxon>Hexapoda</taxon>
        <taxon>Insecta</taxon>
        <taxon>Pterygota</taxon>
        <taxon>Neoptera</taxon>
        <taxon>Endopterygota</taxon>
        <taxon>Siphonaptera</taxon>
        <taxon>Pulicidae</taxon>
        <taxon>Xenopsyllinae</taxon>
        <taxon>Xenopsylla</taxon>
    </lineage>
</organism>
<dbReference type="InterPro" id="IPR018050">
    <property type="entry name" value="Pmannose_isomerase-type1_CS"/>
</dbReference>
<dbReference type="PROSITE" id="PS00966">
    <property type="entry name" value="PMI_I_2"/>
    <property type="match status" value="1"/>
</dbReference>
<evidence type="ECO:0000256" key="12">
    <source>
        <dbReference type="RuleBase" id="RU004248"/>
    </source>
</evidence>
<dbReference type="Pfam" id="PF20511">
    <property type="entry name" value="PMI_typeI_cat"/>
    <property type="match status" value="1"/>
</dbReference>
<evidence type="ECO:0000256" key="4">
    <source>
        <dbReference type="ARBA" id="ARBA00011956"/>
    </source>
</evidence>
<evidence type="ECO:0000256" key="2">
    <source>
        <dbReference type="ARBA" id="ARBA00004666"/>
    </source>
</evidence>
<comment type="similarity">
    <text evidence="3">Belongs to the mannose-6-phosphate isomerase type 1 family.</text>
</comment>
<dbReference type="InterPro" id="IPR014710">
    <property type="entry name" value="RmlC-like_jellyroll"/>
</dbReference>
<dbReference type="PANTHER" id="PTHR10309:SF0">
    <property type="entry name" value="MANNOSE-6-PHOSPHATE ISOMERASE"/>
    <property type="match status" value="1"/>
</dbReference>
<keyword evidence="6 11" id="KW-0862">Zinc</keyword>
<dbReference type="EC" id="5.3.1.8" evidence="4"/>
<proteinExistence type="inferred from homology"/>
<comment type="pathway">
    <text evidence="2 12">Nucleotide-sugar biosynthesis; GDP-alpha-D-mannose biosynthesis; alpha-D-mannose 1-phosphate from D-fructose 6-phosphate: step 1/2.</text>
</comment>
<dbReference type="InterPro" id="IPR001250">
    <property type="entry name" value="Man6P_Isoase-1"/>
</dbReference>
<reference evidence="15" key="1">
    <citation type="submission" date="2020-03" db="EMBL/GenBank/DDBJ databases">
        <title>Transcriptomic Profiling of the Digestive Tract of the Rat Flea, Xenopsylla cheopis, Following Blood Feeding and Infection with Yersinia pestis.</title>
        <authorList>
            <person name="Bland D.M."/>
            <person name="Martens C.A."/>
            <person name="Virtaneva K."/>
            <person name="Kanakabandi K."/>
            <person name="Long D."/>
            <person name="Rosenke R."/>
            <person name="Saturday G.A."/>
            <person name="Hoyt F.H."/>
            <person name="Bruno D.P."/>
            <person name="Ribeiro J.M.C."/>
            <person name="Hinnebusch J."/>
        </authorList>
    </citation>
    <scope>NUCLEOTIDE SEQUENCE</scope>
</reference>
<dbReference type="NCBIfam" id="TIGR00218">
    <property type="entry name" value="manA"/>
    <property type="match status" value="1"/>
</dbReference>
<dbReference type="GO" id="GO:0005975">
    <property type="term" value="P:carbohydrate metabolic process"/>
    <property type="evidence" value="ECO:0007669"/>
    <property type="project" value="InterPro"/>
</dbReference>
<evidence type="ECO:0000256" key="6">
    <source>
        <dbReference type="ARBA" id="ARBA00022833"/>
    </source>
</evidence>
<dbReference type="Pfam" id="PF20512">
    <property type="entry name" value="PMI_typeI_hel"/>
    <property type="match status" value="1"/>
</dbReference>
<dbReference type="PANTHER" id="PTHR10309">
    <property type="entry name" value="MANNOSE-6-PHOSPHATE ISOMERASE"/>
    <property type="match status" value="1"/>
</dbReference>